<comment type="function">
    <text evidence="5">Catalyzes the reversible transfer of the terminal phosphate group between ATP and AMP. Plays an important role in cellular energy homeostasis and in adenine nucleotide metabolism.</text>
</comment>
<reference evidence="9 10" key="1">
    <citation type="journal article" date="2009" name="Appl. Environ. Microbiol.">
        <title>Three genomes from the phylum Acidobacteria provide insight into the lifestyles of these microorganisms in soils.</title>
        <authorList>
            <person name="Ward N.L."/>
            <person name="Challacombe J.F."/>
            <person name="Janssen P.H."/>
            <person name="Henrissat B."/>
            <person name="Coutinho P.M."/>
            <person name="Wu M."/>
            <person name="Xie G."/>
            <person name="Haft D.H."/>
            <person name="Sait M."/>
            <person name="Badger J."/>
            <person name="Barabote R.D."/>
            <person name="Bradley B."/>
            <person name="Brettin T.S."/>
            <person name="Brinkac L.M."/>
            <person name="Bruce D."/>
            <person name="Creasy T."/>
            <person name="Daugherty S.C."/>
            <person name="Davidsen T.M."/>
            <person name="DeBoy R.T."/>
            <person name="Detter J.C."/>
            <person name="Dodson R.J."/>
            <person name="Durkin A.S."/>
            <person name="Ganapathy A."/>
            <person name="Gwinn-Giglio M."/>
            <person name="Han C.S."/>
            <person name="Khouri H."/>
            <person name="Kiss H."/>
            <person name="Kothari S.P."/>
            <person name="Madupu R."/>
            <person name="Nelson K.E."/>
            <person name="Nelson W.C."/>
            <person name="Paulsen I."/>
            <person name="Penn K."/>
            <person name="Ren Q."/>
            <person name="Rosovitz M.J."/>
            <person name="Selengut J.D."/>
            <person name="Shrivastava S."/>
            <person name="Sullivan S.A."/>
            <person name="Tapia R."/>
            <person name="Thompson L.S."/>
            <person name="Watkins K.L."/>
            <person name="Yang Q."/>
            <person name="Yu C."/>
            <person name="Zafar N."/>
            <person name="Zhou L."/>
            <person name="Kuske C.R."/>
        </authorList>
    </citation>
    <scope>NUCLEOTIDE SEQUENCE [LARGE SCALE GENOMIC DNA]</scope>
    <source>
        <strain evidence="9 10">Ellin345</strain>
    </source>
</reference>
<feature type="binding site" evidence="5">
    <location>
        <begin position="93"/>
        <end position="96"/>
    </location>
    <ligand>
        <name>AMP</name>
        <dbReference type="ChEBI" id="CHEBI:456215"/>
    </ligand>
</feature>
<dbReference type="InterPro" id="IPR006259">
    <property type="entry name" value="Adenyl_kin_sub"/>
</dbReference>
<dbReference type="Proteomes" id="UP000002432">
    <property type="component" value="Chromosome"/>
</dbReference>
<dbReference type="EC" id="2.7.4.3" evidence="5 7"/>
<feature type="binding site" evidence="5">
    <location>
        <begin position="154"/>
        <end position="155"/>
    </location>
    <ligand>
        <name>ATP</name>
        <dbReference type="ChEBI" id="CHEBI:30616"/>
    </ligand>
</feature>
<evidence type="ECO:0000256" key="4">
    <source>
        <dbReference type="ARBA" id="ARBA00022777"/>
    </source>
</evidence>
<keyword evidence="10" id="KW-1185">Reference proteome</keyword>
<dbReference type="GO" id="GO:0004017">
    <property type="term" value="F:AMP kinase activity"/>
    <property type="evidence" value="ECO:0007669"/>
    <property type="project" value="UniProtKB-UniRule"/>
</dbReference>
<evidence type="ECO:0000256" key="5">
    <source>
        <dbReference type="HAMAP-Rule" id="MF_00235"/>
    </source>
</evidence>
<feature type="binding site" evidence="5">
    <location>
        <position position="217"/>
    </location>
    <ligand>
        <name>ATP</name>
        <dbReference type="ChEBI" id="CHEBI:30616"/>
    </ligand>
</feature>
<evidence type="ECO:0000256" key="3">
    <source>
        <dbReference type="ARBA" id="ARBA00022741"/>
    </source>
</evidence>
<dbReference type="EnsemblBacteria" id="ABF40249">
    <property type="protein sequence ID" value="ABF40249"/>
    <property type="gene ID" value="Acid345_1247"/>
</dbReference>
<dbReference type="STRING" id="204669.Acid345_1247"/>
<feature type="binding site" evidence="5">
    <location>
        <begin position="18"/>
        <end position="23"/>
    </location>
    <ligand>
        <name>ATP</name>
        <dbReference type="ChEBI" id="CHEBI:30616"/>
    </ligand>
</feature>
<keyword evidence="1 5" id="KW-0808">Transferase</keyword>
<dbReference type="HAMAP" id="MF_00235">
    <property type="entry name" value="Adenylate_kinase_Adk"/>
    <property type="match status" value="1"/>
</dbReference>
<dbReference type="UniPathway" id="UPA00588">
    <property type="reaction ID" value="UER00649"/>
</dbReference>
<dbReference type="PRINTS" id="PR00094">
    <property type="entry name" value="ADENYLTKNASE"/>
</dbReference>
<dbReference type="GO" id="GO:0005524">
    <property type="term" value="F:ATP binding"/>
    <property type="evidence" value="ECO:0007669"/>
    <property type="project" value="UniProtKB-UniRule"/>
</dbReference>
<feature type="region of interest" description="NMP" evidence="5">
    <location>
        <begin position="38"/>
        <end position="67"/>
    </location>
</feature>
<evidence type="ECO:0000256" key="6">
    <source>
        <dbReference type="RuleBase" id="RU003330"/>
    </source>
</evidence>
<dbReference type="SUPFAM" id="SSF52540">
    <property type="entry name" value="P-loop containing nucleoside triphosphate hydrolases"/>
    <property type="match status" value="1"/>
</dbReference>
<feature type="binding site" evidence="5">
    <location>
        <begin position="65"/>
        <end position="67"/>
    </location>
    <ligand>
        <name>AMP</name>
        <dbReference type="ChEBI" id="CHEBI:456215"/>
    </ligand>
</feature>
<gene>
    <name evidence="5" type="primary">adk</name>
    <name evidence="9" type="ordered locus">Acid345_1247</name>
</gene>
<evidence type="ECO:0000313" key="9">
    <source>
        <dbReference type="EMBL" id="ABF40249.1"/>
    </source>
</evidence>
<accession>Q1ISA1</accession>
<dbReference type="AlphaFoldDB" id="Q1ISA1"/>
<dbReference type="InterPro" id="IPR027417">
    <property type="entry name" value="P-loop_NTPase"/>
</dbReference>
<comment type="similarity">
    <text evidence="5 6">Belongs to the adenylate kinase family.</text>
</comment>
<dbReference type="InterPro" id="IPR007862">
    <property type="entry name" value="Adenylate_kinase_lid-dom"/>
</dbReference>
<dbReference type="eggNOG" id="COG0563">
    <property type="taxonomic scope" value="Bacteria"/>
</dbReference>
<dbReference type="Pfam" id="PF00406">
    <property type="entry name" value="ADK"/>
    <property type="match status" value="1"/>
</dbReference>
<feature type="binding site" evidence="5">
    <location>
        <position position="44"/>
    </location>
    <ligand>
        <name>AMP</name>
        <dbReference type="ChEBI" id="CHEBI:456215"/>
    </ligand>
</feature>
<feature type="domain" description="Adenylate kinase active site lid" evidence="8">
    <location>
        <begin position="145"/>
        <end position="180"/>
    </location>
</feature>
<comment type="pathway">
    <text evidence="5">Purine metabolism; AMP biosynthesis via salvage pathway; AMP from ADP: step 1/1.</text>
</comment>
<organism evidence="9 10">
    <name type="scientific">Koribacter versatilis (strain Ellin345)</name>
    <dbReference type="NCBI Taxonomy" id="204669"/>
    <lineage>
        <taxon>Bacteria</taxon>
        <taxon>Pseudomonadati</taxon>
        <taxon>Acidobacteriota</taxon>
        <taxon>Terriglobia</taxon>
        <taxon>Terriglobales</taxon>
        <taxon>Candidatus Korobacteraceae</taxon>
        <taxon>Candidatus Korobacter</taxon>
    </lineage>
</organism>
<evidence type="ECO:0000256" key="2">
    <source>
        <dbReference type="ARBA" id="ARBA00022727"/>
    </source>
</evidence>
<dbReference type="EMBL" id="CP000360">
    <property type="protein sequence ID" value="ABF40249.1"/>
    <property type="molecule type" value="Genomic_DNA"/>
</dbReference>
<keyword evidence="5" id="KW-0963">Cytoplasm</keyword>
<dbReference type="NCBIfam" id="NF001380">
    <property type="entry name" value="PRK00279.1-2"/>
    <property type="match status" value="1"/>
</dbReference>
<dbReference type="Pfam" id="PF05191">
    <property type="entry name" value="ADK_lid"/>
    <property type="match status" value="1"/>
</dbReference>
<dbReference type="PROSITE" id="PS00113">
    <property type="entry name" value="ADENYLATE_KINASE"/>
    <property type="match status" value="1"/>
</dbReference>
<dbReference type="GO" id="GO:0044209">
    <property type="term" value="P:AMP salvage"/>
    <property type="evidence" value="ECO:0007669"/>
    <property type="project" value="UniProtKB-UniRule"/>
</dbReference>
<dbReference type="CDD" id="cd01428">
    <property type="entry name" value="ADK"/>
    <property type="match status" value="1"/>
</dbReference>
<dbReference type="KEGG" id="aba:Acid345_1247"/>
<dbReference type="Gene3D" id="3.40.50.300">
    <property type="entry name" value="P-loop containing nucleotide triphosphate hydrolases"/>
    <property type="match status" value="1"/>
</dbReference>
<dbReference type="InterPro" id="IPR000850">
    <property type="entry name" value="Adenylat/UMP-CMP_kin"/>
</dbReference>
<feature type="region of interest" description="LID" evidence="5">
    <location>
        <begin position="144"/>
        <end position="181"/>
    </location>
</feature>
<keyword evidence="5 7" id="KW-0067">ATP-binding</keyword>
<sequence length="236" mass="25944">MQSDTRKVGPVILFGPPGAGKGTQSKRLVQALGVPQISTGDILRENVAQETGWGKQAKAAMESGQLVSDFIVCAMVAERLGKPDTSRGCILDGFPRTVAQAEWLDKLLTGKLFESTRVSLASNLPPVVISIKVDYNQLLQRLTGRRSCPSCGTIYNVYSKPPKVEGICDLEGSKLVMRQDDREEVIAGRLKAYEQQTLPLEKYYRAQGRLFEINGDAPVEKITEEMLSLIEHGNHL</sequence>
<dbReference type="FunFam" id="3.40.50.300:FF:000106">
    <property type="entry name" value="Adenylate kinase mitochondrial"/>
    <property type="match status" value="1"/>
</dbReference>
<evidence type="ECO:0000313" key="10">
    <source>
        <dbReference type="Proteomes" id="UP000002432"/>
    </source>
</evidence>
<proteinExistence type="inferred from homology"/>
<feature type="binding site" evidence="5">
    <location>
        <position position="145"/>
    </location>
    <ligand>
        <name>ATP</name>
        <dbReference type="ChEBI" id="CHEBI:30616"/>
    </ligand>
</feature>
<dbReference type="HOGENOM" id="CLU_032354_1_2_0"/>
<keyword evidence="2 5" id="KW-0545">Nucleotide biosynthesis</keyword>
<comment type="domain">
    <text evidence="5">Consists of three domains, a large central CORE domain and two small peripheral domains, NMPbind and LID, which undergo movements during catalysis. The LID domain closes over the site of phosphoryl transfer upon ATP binding. Assembling and dissambling the active center during each catalytic cycle provides an effective means to prevent ATP hydrolysis.</text>
</comment>
<dbReference type="RefSeq" id="WP_011522051.1">
    <property type="nucleotide sequence ID" value="NC_008009.1"/>
</dbReference>
<name>Q1ISA1_KORVE</name>
<comment type="caution">
    <text evidence="5">Lacks conserved residue(s) required for the propagation of feature annotation.</text>
</comment>
<keyword evidence="4 5" id="KW-0418">Kinase</keyword>
<feature type="binding site" evidence="5">
    <location>
        <position position="100"/>
    </location>
    <ligand>
        <name>AMP</name>
        <dbReference type="ChEBI" id="CHEBI:456215"/>
    </ligand>
</feature>
<evidence type="ECO:0000256" key="7">
    <source>
        <dbReference type="RuleBase" id="RU003331"/>
    </source>
</evidence>
<keyword evidence="3 5" id="KW-0547">Nucleotide-binding</keyword>
<feature type="binding site" evidence="5">
    <location>
        <position position="39"/>
    </location>
    <ligand>
        <name>AMP</name>
        <dbReference type="ChEBI" id="CHEBI:456215"/>
    </ligand>
</feature>
<feature type="binding site" evidence="5">
    <location>
        <position position="178"/>
    </location>
    <ligand>
        <name>AMP</name>
        <dbReference type="ChEBI" id="CHEBI:456215"/>
    </ligand>
</feature>
<dbReference type="InterPro" id="IPR033690">
    <property type="entry name" value="Adenylat_kinase_CS"/>
</dbReference>
<dbReference type="NCBIfam" id="NF001381">
    <property type="entry name" value="PRK00279.1-3"/>
    <property type="match status" value="1"/>
</dbReference>
<evidence type="ECO:0000259" key="8">
    <source>
        <dbReference type="Pfam" id="PF05191"/>
    </source>
</evidence>
<dbReference type="PANTHER" id="PTHR23359">
    <property type="entry name" value="NUCLEOTIDE KINASE"/>
    <property type="match status" value="1"/>
</dbReference>
<evidence type="ECO:0000256" key="1">
    <source>
        <dbReference type="ARBA" id="ARBA00022679"/>
    </source>
</evidence>
<comment type="catalytic activity">
    <reaction evidence="5 7">
        <text>AMP + ATP = 2 ADP</text>
        <dbReference type="Rhea" id="RHEA:12973"/>
        <dbReference type="ChEBI" id="CHEBI:30616"/>
        <dbReference type="ChEBI" id="CHEBI:456215"/>
        <dbReference type="ChEBI" id="CHEBI:456216"/>
        <dbReference type="EC" id="2.7.4.3"/>
    </reaction>
</comment>
<feature type="binding site" evidence="5">
    <location>
        <position position="189"/>
    </location>
    <ligand>
        <name>AMP</name>
        <dbReference type="ChEBI" id="CHEBI:456215"/>
    </ligand>
</feature>
<protein>
    <recommendedName>
        <fullName evidence="5 7">Adenylate kinase</fullName>
        <shortName evidence="5">AK</shortName>
        <ecNumber evidence="5 7">2.7.4.3</ecNumber>
    </recommendedName>
    <alternativeName>
        <fullName evidence="5">ATP-AMP transphosphorylase</fullName>
    </alternativeName>
    <alternativeName>
        <fullName evidence="5">ATP:AMP phosphotransferase</fullName>
    </alternativeName>
    <alternativeName>
        <fullName evidence="5">Adenylate monophosphate kinase</fullName>
    </alternativeName>
</protein>
<dbReference type="GO" id="GO:0005737">
    <property type="term" value="C:cytoplasm"/>
    <property type="evidence" value="ECO:0007669"/>
    <property type="project" value="UniProtKB-SubCell"/>
</dbReference>
<comment type="subcellular location">
    <subcellularLocation>
        <location evidence="5 7">Cytoplasm</location>
    </subcellularLocation>
</comment>
<dbReference type="NCBIfam" id="TIGR01351">
    <property type="entry name" value="adk"/>
    <property type="match status" value="1"/>
</dbReference>
<comment type="subunit">
    <text evidence="5 7">Monomer.</text>
</comment>